<comment type="caution">
    <text evidence="4">The sequence shown here is derived from an EMBL/GenBank/DDBJ whole genome shotgun (WGS) entry which is preliminary data.</text>
</comment>
<proteinExistence type="predicted"/>
<keyword evidence="5" id="KW-1185">Reference proteome</keyword>
<dbReference type="AlphaFoldDB" id="A0A6V8N5L9"/>
<reference evidence="5" key="1">
    <citation type="submission" date="2020-06" db="EMBL/GenBank/DDBJ databases">
        <title>Draft genomic sequecing of Geomonas sp. Red745.</title>
        <authorList>
            <person name="Itoh H."/>
            <person name="Xu Z.X."/>
            <person name="Ushijima N."/>
            <person name="Masuda Y."/>
            <person name="Shiratori Y."/>
            <person name="Senoo K."/>
        </authorList>
    </citation>
    <scope>NUCLEOTIDE SEQUENCE [LARGE SCALE GENOMIC DNA]</scope>
    <source>
        <strain evidence="5">Red745</strain>
    </source>
</reference>
<accession>A0A6V8N5L9</accession>
<name>A0A6V8N5L9_9BACT</name>
<dbReference type="InterPro" id="IPR003961">
    <property type="entry name" value="FN3_dom"/>
</dbReference>
<evidence type="ECO:0000313" key="5">
    <source>
        <dbReference type="Proteomes" id="UP000587586"/>
    </source>
</evidence>
<dbReference type="PRINTS" id="PR00014">
    <property type="entry name" value="FNTYPEIII"/>
</dbReference>
<evidence type="ECO:0000256" key="2">
    <source>
        <dbReference type="SAM" id="SignalP"/>
    </source>
</evidence>
<sequence>MRKKLFNVSPFLSLVMLLVLSAAMLAGCGGGGSGSPAPTAPTATAPGAPTIGTATVGNAQATVSFTPPVSNGGSAITSYTVTSTPGGKTATGSASPLTVTGLTNGTSYTFTVTATNAAGTSTASAASNAVTPVAPFAALTVVQNQTVSQDSYDTANSVALPGNNLQGSYAFGSIAPTWWWGGVGTDSAYVGYGVNKNGTGAGLGVYVAGAGSNTWDINGASSVVVGLGTNAECVGICKATLVLVSSNPSCKATANSGMTITAGPVNTGNSVAAPTTATTYTKTLTDANWTVTGCTTNTMAGFLSQPLKEVHAQMLQADMQFTTSGADPLYPNGLNLGGIKFQ</sequence>
<dbReference type="InterPro" id="IPR036116">
    <property type="entry name" value="FN3_sf"/>
</dbReference>
<evidence type="ECO:0000256" key="1">
    <source>
        <dbReference type="SAM" id="MobiDB-lite"/>
    </source>
</evidence>
<feature type="region of interest" description="Disordered" evidence="1">
    <location>
        <begin position="31"/>
        <end position="51"/>
    </location>
</feature>
<protein>
    <recommendedName>
        <fullName evidence="3">Fibronectin type-III domain-containing protein</fullName>
    </recommendedName>
</protein>
<organism evidence="4 5">
    <name type="scientific">Geomonas limicola</name>
    <dbReference type="NCBI Taxonomy" id="2740186"/>
    <lineage>
        <taxon>Bacteria</taxon>
        <taxon>Pseudomonadati</taxon>
        <taxon>Thermodesulfobacteriota</taxon>
        <taxon>Desulfuromonadia</taxon>
        <taxon>Geobacterales</taxon>
        <taxon>Geobacteraceae</taxon>
        <taxon>Geomonas</taxon>
    </lineage>
</organism>
<dbReference type="Pfam" id="PF00041">
    <property type="entry name" value="fn3"/>
    <property type="match status" value="1"/>
</dbReference>
<feature type="signal peptide" evidence="2">
    <location>
        <begin position="1"/>
        <end position="26"/>
    </location>
</feature>
<dbReference type="PROSITE" id="PS51257">
    <property type="entry name" value="PROKAR_LIPOPROTEIN"/>
    <property type="match status" value="1"/>
</dbReference>
<dbReference type="PANTHER" id="PTHR34720">
    <property type="entry name" value="MICROCYSTIN DEPENDENT PROTEIN"/>
    <property type="match status" value="1"/>
</dbReference>
<dbReference type="PROSITE" id="PS50853">
    <property type="entry name" value="FN3"/>
    <property type="match status" value="1"/>
</dbReference>
<dbReference type="SMART" id="SM00060">
    <property type="entry name" value="FN3"/>
    <property type="match status" value="1"/>
</dbReference>
<keyword evidence="2" id="KW-0732">Signal</keyword>
<dbReference type="SUPFAM" id="SSF49265">
    <property type="entry name" value="Fibronectin type III"/>
    <property type="match status" value="1"/>
</dbReference>
<dbReference type="PANTHER" id="PTHR34720:SF9">
    <property type="entry name" value="BLR4714 PROTEIN"/>
    <property type="match status" value="1"/>
</dbReference>
<evidence type="ECO:0000313" key="4">
    <source>
        <dbReference type="EMBL" id="GFO67234.1"/>
    </source>
</evidence>
<feature type="domain" description="Fibronectin type-III" evidence="3">
    <location>
        <begin position="45"/>
        <end position="134"/>
    </location>
</feature>
<feature type="chain" id="PRO_5028488287" description="Fibronectin type-III domain-containing protein" evidence="2">
    <location>
        <begin position="27"/>
        <end position="342"/>
    </location>
</feature>
<evidence type="ECO:0000259" key="3">
    <source>
        <dbReference type="PROSITE" id="PS50853"/>
    </source>
</evidence>
<feature type="compositionally biased region" description="Low complexity" evidence="1">
    <location>
        <begin position="35"/>
        <end position="51"/>
    </location>
</feature>
<dbReference type="Proteomes" id="UP000587586">
    <property type="component" value="Unassembled WGS sequence"/>
</dbReference>
<gene>
    <name evidence="4" type="ORF">GMLC_08130</name>
</gene>
<dbReference type="InterPro" id="IPR013783">
    <property type="entry name" value="Ig-like_fold"/>
</dbReference>
<dbReference type="CDD" id="cd00063">
    <property type="entry name" value="FN3"/>
    <property type="match status" value="1"/>
</dbReference>
<dbReference type="Gene3D" id="2.60.40.10">
    <property type="entry name" value="Immunoglobulins"/>
    <property type="match status" value="1"/>
</dbReference>
<dbReference type="EMBL" id="BLXZ01000002">
    <property type="protein sequence ID" value="GFO67234.1"/>
    <property type="molecule type" value="Genomic_DNA"/>
</dbReference>